<reference evidence="8 9" key="1">
    <citation type="submission" date="2024-07" db="EMBL/GenBank/DDBJ databases">
        <title>Section-level genome sequencing and comparative genomics of Aspergillus sections Usti and Cavernicolus.</title>
        <authorList>
            <consortium name="Lawrence Berkeley National Laboratory"/>
            <person name="Nybo J.L."/>
            <person name="Vesth T.C."/>
            <person name="Theobald S."/>
            <person name="Frisvad J.C."/>
            <person name="Larsen T.O."/>
            <person name="Kjaerboelling I."/>
            <person name="Rothschild-Mancinelli K."/>
            <person name="Lyhne E.K."/>
            <person name="Kogle M.E."/>
            <person name="Barry K."/>
            <person name="Clum A."/>
            <person name="Na H."/>
            <person name="Ledsgaard L."/>
            <person name="Lin J."/>
            <person name="Lipzen A."/>
            <person name="Kuo A."/>
            <person name="Riley R."/>
            <person name="Mondo S."/>
            <person name="Labutti K."/>
            <person name="Haridas S."/>
            <person name="Pangalinan J."/>
            <person name="Salamov A.A."/>
            <person name="Simmons B.A."/>
            <person name="Magnuson J.K."/>
            <person name="Chen J."/>
            <person name="Drula E."/>
            <person name="Henrissat B."/>
            <person name="Wiebenga A."/>
            <person name="Lubbers R.J."/>
            <person name="Gomes A.C."/>
            <person name="Makela M.R."/>
            <person name="Stajich J."/>
            <person name="Grigoriev I.V."/>
            <person name="Mortensen U.H."/>
            <person name="De Vries R.P."/>
            <person name="Baker S.E."/>
            <person name="Andersen M.R."/>
        </authorList>
    </citation>
    <scope>NUCLEOTIDE SEQUENCE [LARGE SCALE GENOMIC DNA]</scope>
    <source>
        <strain evidence="8 9">CBS 123904</strain>
    </source>
</reference>
<evidence type="ECO:0000256" key="5">
    <source>
        <dbReference type="RuleBase" id="RU003823"/>
    </source>
</evidence>
<organism evidence="8 9">
    <name type="scientific">Aspergillus pseudoustus</name>
    <dbReference type="NCBI Taxonomy" id="1810923"/>
    <lineage>
        <taxon>Eukaryota</taxon>
        <taxon>Fungi</taxon>
        <taxon>Dikarya</taxon>
        <taxon>Ascomycota</taxon>
        <taxon>Pezizomycotina</taxon>
        <taxon>Eurotiomycetes</taxon>
        <taxon>Eurotiomycetidae</taxon>
        <taxon>Eurotiales</taxon>
        <taxon>Aspergillaceae</taxon>
        <taxon>Aspergillus</taxon>
        <taxon>Aspergillus subgen. Nidulantes</taxon>
    </lineage>
</organism>
<keyword evidence="9" id="KW-1185">Reference proteome</keyword>
<evidence type="ECO:0000256" key="3">
    <source>
        <dbReference type="ARBA" id="ARBA00023274"/>
    </source>
</evidence>
<gene>
    <name evidence="8" type="ORF">BJY01DRAFT_207103</name>
</gene>
<feature type="domain" description="S5 DRBM" evidence="7">
    <location>
        <begin position="272"/>
        <end position="335"/>
    </location>
</feature>
<feature type="compositionally biased region" description="Basic and acidic residues" evidence="6">
    <location>
        <begin position="225"/>
        <end position="238"/>
    </location>
</feature>
<dbReference type="PANTHER" id="PTHR48277">
    <property type="entry name" value="MITOCHONDRIAL RIBOSOMAL PROTEIN S5"/>
    <property type="match status" value="1"/>
</dbReference>
<sequence length="448" mass="50378">MSFARPARCLICSFSRAASTVGPRVPRRQFQLSATRFSDDKPKPPVVKQEPSKALEINKDGPSPAPETDVEVEMRLRDLPRTLRPEHFKEYTQEEKAALSKHYTPEQIAAIEAGEAAIDPKHLANQFDIRDDPFAFKYLDDFSVIEPGVDKHVRAPESNSDYTATLKTEEDFIDDFAQFFADLPEDFTVSDWVRFAETNRMTIGKEENELKPSTSLVPDLLGPGEHLEGPTEKPPRFYDDGETAARVDEEPSDAMKALMKATGYDSLTIGKMRIRVLVSHRVVNQTRLGKIQSQYMLAIAGNQKGLLGIGEGKSDEMPNAYAQAMFRAIRNMQPVPRYENRTIYGDVKGKVGAVELKLMSRPPGFGLRCQSLIYEMCRAAGIKDLAARVDRSRNHMNTVKAAYEALMSQRIPEDIARARSKKLVDVRKVYYSGIPKIERGSVRNRSFA</sequence>
<keyword evidence="3 4" id="KW-0687">Ribonucleoprotein</keyword>
<dbReference type="InterPro" id="IPR013810">
    <property type="entry name" value="Ribosomal_uS5_N"/>
</dbReference>
<evidence type="ECO:0000256" key="4">
    <source>
        <dbReference type="PROSITE-ProRule" id="PRU00268"/>
    </source>
</evidence>
<evidence type="ECO:0000256" key="6">
    <source>
        <dbReference type="SAM" id="MobiDB-lite"/>
    </source>
</evidence>
<dbReference type="GO" id="GO:0005840">
    <property type="term" value="C:ribosome"/>
    <property type="evidence" value="ECO:0007669"/>
    <property type="project" value="UniProtKB-KW"/>
</dbReference>
<dbReference type="Gene3D" id="3.30.230.10">
    <property type="match status" value="1"/>
</dbReference>
<feature type="region of interest" description="Disordered" evidence="6">
    <location>
        <begin position="208"/>
        <end position="238"/>
    </location>
</feature>
<dbReference type="InterPro" id="IPR014721">
    <property type="entry name" value="Ribsml_uS5_D2-typ_fold_subgr"/>
</dbReference>
<name>A0ABR4KLS4_9EURO</name>
<dbReference type="PROSITE" id="PS50881">
    <property type="entry name" value="S5_DSRBD"/>
    <property type="match status" value="1"/>
</dbReference>
<comment type="caution">
    <text evidence="8">The sequence shown here is derived from an EMBL/GenBank/DDBJ whole genome shotgun (WGS) entry which is preliminary data.</text>
</comment>
<dbReference type="SUPFAM" id="SSF54211">
    <property type="entry name" value="Ribosomal protein S5 domain 2-like"/>
    <property type="match status" value="1"/>
</dbReference>
<evidence type="ECO:0000256" key="2">
    <source>
        <dbReference type="ARBA" id="ARBA00022980"/>
    </source>
</evidence>
<dbReference type="PANTHER" id="PTHR48277:SF1">
    <property type="entry name" value="MITOCHONDRIAL RIBOSOMAL PROTEIN S5"/>
    <property type="match status" value="1"/>
</dbReference>
<dbReference type="InterPro" id="IPR005324">
    <property type="entry name" value="Ribosomal_uS5_C"/>
</dbReference>
<feature type="compositionally biased region" description="Basic and acidic residues" evidence="6">
    <location>
        <begin position="50"/>
        <end position="59"/>
    </location>
</feature>
<dbReference type="Pfam" id="PF03719">
    <property type="entry name" value="Ribosomal_S5_C"/>
    <property type="match status" value="1"/>
</dbReference>
<dbReference type="Proteomes" id="UP001610446">
    <property type="component" value="Unassembled WGS sequence"/>
</dbReference>
<proteinExistence type="inferred from homology"/>
<keyword evidence="2 4" id="KW-0689">Ribosomal protein</keyword>
<dbReference type="SUPFAM" id="SSF54768">
    <property type="entry name" value="dsRNA-binding domain-like"/>
    <property type="match status" value="1"/>
</dbReference>
<dbReference type="Gene3D" id="3.30.160.20">
    <property type="match status" value="1"/>
</dbReference>
<dbReference type="Pfam" id="PF00333">
    <property type="entry name" value="Ribosomal_S5"/>
    <property type="match status" value="1"/>
</dbReference>
<evidence type="ECO:0000313" key="9">
    <source>
        <dbReference type="Proteomes" id="UP001610446"/>
    </source>
</evidence>
<protein>
    <submittedName>
        <fullName evidence="8">Ribosomal protein S5, C-terminal domain-containing protein</fullName>
    </submittedName>
</protein>
<dbReference type="EMBL" id="JBFXLU010000021">
    <property type="protein sequence ID" value="KAL2853235.1"/>
    <property type="molecule type" value="Genomic_DNA"/>
</dbReference>
<evidence type="ECO:0000259" key="7">
    <source>
        <dbReference type="PROSITE" id="PS50881"/>
    </source>
</evidence>
<dbReference type="InterPro" id="IPR020568">
    <property type="entry name" value="Ribosomal_Su5_D2-typ_SF"/>
</dbReference>
<comment type="similarity">
    <text evidence="1 5">Belongs to the universal ribosomal protein uS5 family.</text>
</comment>
<feature type="region of interest" description="Disordered" evidence="6">
    <location>
        <begin position="32"/>
        <end position="68"/>
    </location>
</feature>
<evidence type="ECO:0000256" key="1">
    <source>
        <dbReference type="ARBA" id="ARBA00008945"/>
    </source>
</evidence>
<accession>A0ABR4KLS4</accession>
<evidence type="ECO:0000313" key="8">
    <source>
        <dbReference type="EMBL" id="KAL2853235.1"/>
    </source>
</evidence>
<dbReference type="InterPro" id="IPR000851">
    <property type="entry name" value="Ribosomal_uS5"/>
</dbReference>